<feature type="compositionally biased region" description="Pro residues" evidence="11">
    <location>
        <begin position="128"/>
        <end position="138"/>
    </location>
</feature>
<evidence type="ECO:0000256" key="6">
    <source>
        <dbReference type="ARBA" id="ARBA00023140"/>
    </source>
</evidence>
<feature type="region of interest" description="Disordered" evidence="11">
    <location>
        <begin position="1"/>
        <end position="33"/>
    </location>
</feature>
<dbReference type="VEuPathDB" id="TriTrypDB:TRSC58_04145"/>
<evidence type="ECO:0000256" key="11">
    <source>
        <dbReference type="SAM" id="MobiDB-lite"/>
    </source>
</evidence>
<evidence type="ECO:0000256" key="3">
    <source>
        <dbReference type="ARBA" id="ARBA00022927"/>
    </source>
</evidence>
<accession>A0A061J224</accession>
<dbReference type="InterPro" id="IPR025655">
    <property type="entry name" value="PEX14"/>
</dbReference>
<dbReference type="GO" id="GO:0016560">
    <property type="term" value="P:protein import into peroxisome matrix, docking"/>
    <property type="evidence" value="ECO:0007669"/>
    <property type="project" value="UniProtKB-UniRule"/>
</dbReference>
<gene>
    <name evidence="13" type="ORF">TRSC58_04145</name>
</gene>
<dbReference type="PANTHER" id="PTHR23058">
    <property type="entry name" value="PEROXISOMAL MEMBRANE PROTEIN PEX14"/>
    <property type="match status" value="1"/>
</dbReference>
<feature type="region of interest" description="Disordered" evidence="11">
    <location>
        <begin position="309"/>
        <end position="380"/>
    </location>
</feature>
<evidence type="ECO:0000256" key="1">
    <source>
        <dbReference type="ARBA" id="ARBA00005443"/>
    </source>
</evidence>
<dbReference type="EMBL" id="AUPL01004145">
    <property type="protein sequence ID" value="ESL08156.1"/>
    <property type="molecule type" value="Genomic_DNA"/>
</dbReference>
<feature type="region of interest" description="Disordered" evidence="11">
    <location>
        <begin position="178"/>
        <end position="230"/>
    </location>
</feature>
<keyword evidence="14" id="KW-1185">Reference proteome</keyword>
<dbReference type="InterPro" id="IPR006785">
    <property type="entry name" value="Pex14_N"/>
</dbReference>
<dbReference type="GO" id="GO:0005778">
    <property type="term" value="C:peroxisomal membrane"/>
    <property type="evidence" value="ECO:0007669"/>
    <property type="project" value="UniProtKB-SubCell"/>
</dbReference>
<feature type="domain" description="Peroxisome membrane anchor protein Pex14p N-terminal" evidence="12">
    <location>
        <begin position="26"/>
        <end position="69"/>
    </location>
</feature>
<evidence type="ECO:0000256" key="4">
    <source>
        <dbReference type="ARBA" id="ARBA00023010"/>
    </source>
</evidence>
<dbReference type="OrthoDB" id="5549158at2759"/>
<keyword evidence="4" id="KW-0811">Translocation</keyword>
<evidence type="ECO:0000256" key="10">
    <source>
        <dbReference type="RuleBase" id="RU367032"/>
    </source>
</evidence>
<name>A0A061J224_TRYRA</name>
<dbReference type="Pfam" id="PF04695">
    <property type="entry name" value="Pex14_N"/>
    <property type="match status" value="1"/>
</dbReference>
<sequence>MMNTLNTDTAKDDGAQQPMNCGESEKSKRVSSAVQFLHDPRVKFTPEANKIRFLKTKGLTAEEICEAFEKAGQTTSLDEVKKAMCASSLGRTRPAAVNSASASGNGGSESGHVLRQNPVPTYAGPLYAPQPPPFPPMPQESKGIDWRDVVIGVGAALLGGVGAFKAFQTYSPYEIRRKDESANQGGRGEVRRRGKRDEEHASSNREAGYSVSSSRSVGPSPPATLPPLPATTATAAATNTPAEGTEGDARDLQTELKEAQEALEKEKKSKAELSLTCGKLRAQLNTFLRKNEKLELRVKTLQEELDKAKEVTNSQKEPCETVTSVADSVPDPQQDADVQPNDPLLSSPGVPTDTVDFAPPEPNEVPVTTVTEGLQGEVTL</sequence>
<evidence type="ECO:0000256" key="7">
    <source>
        <dbReference type="ARBA" id="ARBA00029502"/>
    </source>
</evidence>
<comment type="function">
    <text evidence="10">Component of the PEX13-PEX14 docking complex, a translocon channel that specifically mediates the import of peroxisomal cargo proteins bound to PEX5 receptor. The PEX13-PEX14 docking complex forms a large import pore which can be opened to a diameter of about 9 nm. Mechanistically, PEX5 receptor along with cargo proteins associates with the PEX14 subunit of the PEX13-PEX14 docking complex in the cytosol, leading to the insertion of the receptor into the organelle membrane with the concomitant translocation of the cargo into the peroxisome matrix.</text>
</comment>
<dbReference type="Proteomes" id="UP000031737">
    <property type="component" value="Unassembled WGS sequence"/>
</dbReference>
<evidence type="ECO:0000313" key="14">
    <source>
        <dbReference type="Proteomes" id="UP000031737"/>
    </source>
</evidence>
<dbReference type="GO" id="GO:0005102">
    <property type="term" value="F:signaling receptor binding"/>
    <property type="evidence" value="ECO:0007669"/>
    <property type="project" value="TreeGrafter"/>
</dbReference>
<dbReference type="Gene3D" id="1.10.10.10">
    <property type="entry name" value="Winged helix-like DNA-binding domain superfamily/Winged helix DNA-binding domain"/>
    <property type="match status" value="1"/>
</dbReference>
<feature type="compositionally biased region" description="Pro residues" evidence="11">
    <location>
        <begin position="219"/>
        <end position="229"/>
    </location>
</feature>
<proteinExistence type="inferred from homology"/>
<comment type="caution">
    <text evidence="13">The sequence shown here is derived from an EMBL/GenBank/DDBJ whole genome shotgun (WGS) entry which is preliminary data.</text>
</comment>
<reference evidence="13 14" key="1">
    <citation type="submission" date="2013-07" db="EMBL/GenBank/DDBJ databases">
        <authorList>
            <person name="Stoco P.H."/>
            <person name="Wagner G."/>
            <person name="Gerber A."/>
            <person name="Zaha A."/>
            <person name="Thompson C."/>
            <person name="Bartholomeu D.C."/>
            <person name="Luckemeyer D.D."/>
            <person name="Bahia D."/>
            <person name="Loreto E."/>
            <person name="Prestes E.B."/>
            <person name="Lima F.M."/>
            <person name="Rodrigues-Luiz G."/>
            <person name="Vallejo G.A."/>
            <person name="Filho J.F."/>
            <person name="Monteiro K.M."/>
            <person name="Tyler K.M."/>
            <person name="de Almeida L.G."/>
            <person name="Ortiz M.F."/>
            <person name="Siervo M.A."/>
            <person name="de Moraes M.H."/>
            <person name="Cunha O.L."/>
            <person name="Mendonca-Neto R."/>
            <person name="Silva R."/>
            <person name="Teixeira S.M."/>
            <person name="Murta S.M."/>
            <person name="Sincero T.C."/>
            <person name="Mendes T.A."/>
            <person name="Urmenyi T.P."/>
            <person name="Silva V.G."/>
            <person name="da Rocha W.D."/>
            <person name="Andersson B."/>
            <person name="Romanha A.J."/>
            <person name="Steindel M."/>
            <person name="de Vasconcelos A.T."/>
            <person name="Grisard E.C."/>
        </authorList>
    </citation>
    <scope>NUCLEOTIDE SEQUENCE [LARGE SCALE GENOMIC DNA]</scope>
    <source>
        <strain evidence="13 14">SC58</strain>
    </source>
</reference>
<dbReference type="GO" id="GO:1990429">
    <property type="term" value="C:peroxisomal importomer complex"/>
    <property type="evidence" value="ECO:0007669"/>
    <property type="project" value="TreeGrafter"/>
</dbReference>
<protein>
    <recommendedName>
        <fullName evidence="7 10">Peroxisomal membrane protein PEX14</fullName>
    </recommendedName>
    <alternativeName>
        <fullName evidence="8 10">Peroxin-14</fullName>
    </alternativeName>
</protein>
<evidence type="ECO:0000259" key="12">
    <source>
        <dbReference type="Pfam" id="PF04695"/>
    </source>
</evidence>
<dbReference type="PANTHER" id="PTHR23058:SF0">
    <property type="entry name" value="PEROXISOMAL MEMBRANE PROTEIN PEX14"/>
    <property type="match status" value="1"/>
</dbReference>
<organism evidence="13 14">
    <name type="scientific">Trypanosoma rangeli SC58</name>
    <dbReference type="NCBI Taxonomy" id="429131"/>
    <lineage>
        <taxon>Eukaryota</taxon>
        <taxon>Discoba</taxon>
        <taxon>Euglenozoa</taxon>
        <taxon>Kinetoplastea</taxon>
        <taxon>Metakinetoplastina</taxon>
        <taxon>Trypanosomatida</taxon>
        <taxon>Trypanosomatidae</taxon>
        <taxon>Trypanosoma</taxon>
        <taxon>Herpetosoma</taxon>
    </lineage>
</organism>
<evidence type="ECO:0000313" key="13">
    <source>
        <dbReference type="EMBL" id="ESL08156.1"/>
    </source>
</evidence>
<feature type="compositionally biased region" description="Polar residues" evidence="11">
    <location>
        <begin position="311"/>
        <end position="326"/>
    </location>
</feature>
<comment type="subcellular location">
    <subcellularLocation>
        <location evidence="9 10">Peroxisome membrane</location>
    </subcellularLocation>
</comment>
<keyword evidence="6 10" id="KW-0576">Peroxisome</keyword>
<feature type="region of interest" description="Disordered" evidence="11">
    <location>
        <begin position="91"/>
        <end position="141"/>
    </location>
</feature>
<evidence type="ECO:0000256" key="5">
    <source>
        <dbReference type="ARBA" id="ARBA00023136"/>
    </source>
</evidence>
<keyword evidence="5 10" id="KW-0472">Membrane</keyword>
<evidence type="ECO:0000256" key="8">
    <source>
        <dbReference type="ARBA" id="ARBA00029691"/>
    </source>
</evidence>
<dbReference type="InterPro" id="IPR036388">
    <property type="entry name" value="WH-like_DNA-bd_sf"/>
</dbReference>
<comment type="similarity">
    <text evidence="1 10">Belongs to the peroxin-14 family.</text>
</comment>
<dbReference type="AlphaFoldDB" id="A0A061J224"/>
<evidence type="ECO:0000256" key="2">
    <source>
        <dbReference type="ARBA" id="ARBA00022448"/>
    </source>
</evidence>
<feature type="compositionally biased region" description="Basic and acidic residues" evidence="11">
    <location>
        <begin position="188"/>
        <end position="203"/>
    </location>
</feature>
<evidence type="ECO:0000256" key="9">
    <source>
        <dbReference type="ARBA" id="ARBA00046271"/>
    </source>
</evidence>
<keyword evidence="2 10" id="KW-0813">Transport</keyword>
<keyword evidence="3 10" id="KW-0653">Protein transport</keyword>